<evidence type="ECO:0000313" key="3">
    <source>
        <dbReference type="Proteomes" id="UP001382727"/>
    </source>
</evidence>
<dbReference type="NCBIfam" id="TIGR03083">
    <property type="entry name" value="maleylpyruvate isomerase family mycothiol-dependent enzyme"/>
    <property type="match status" value="1"/>
</dbReference>
<gene>
    <name evidence="2" type="ORF">V1351_07245</name>
</gene>
<sequence>MSSTEGHTVVPTCPNWTVRDMVEHYGQTQHWVSQILEDRIIDPAQLTTQYAELPADSQDWPGWLSEAASRATATCTDAAMQAQVFNAAGDERTGGQFWLLSLLKETVLHGYDAAVAAGTQRDYTIDDDVAAELISNHLTMLTSPTWATQRPDSAAALHGNGETLLCHATDEPGSATSRDG</sequence>
<keyword evidence="2" id="KW-0413">Isomerase</keyword>
<reference evidence="2 3" key="1">
    <citation type="submission" date="2024-02" db="EMBL/GenBank/DDBJ databases">
        <title>Janibacter sp. nov., isolated from gut of marine sandworm.</title>
        <authorList>
            <person name="Kim B."/>
            <person name="Jun M.O."/>
            <person name="Shin N.-R."/>
        </authorList>
    </citation>
    <scope>NUCLEOTIDE SEQUENCE [LARGE SCALE GENOMIC DNA]</scope>
    <source>
        <strain evidence="2 3">A1S7</strain>
    </source>
</reference>
<evidence type="ECO:0000259" key="1">
    <source>
        <dbReference type="Pfam" id="PF11716"/>
    </source>
</evidence>
<organism evidence="2 3">
    <name type="scientific">Janibacter alittae</name>
    <dbReference type="NCBI Taxonomy" id="3115209"/>
    <lineage>
        <taxon>Bacteria</taxon>
        <taxon>Bacillati</taxon>
        <taxon>Actinomycetota</taxon>
        <taxon>Actinomycetes</taxon>
        <taxon>Micrococcales</taxon>
        <taxon>Intrasporangiaceae</taxon>
        <taxon>Janibacter</taxon>
    </lineage>
</organism>
<dbReference type="SUPFAM" id="SSF109854">
    <property type="entry name" value="DinB/YfiT-like putative metalloenzymes"/>
    <property type="match status" value="1"/>
</dbReference>
<dbReference type="Proteomes" id="UP001382727">
    <property type="component" value="Chromosome"/>
</dbReference>
<dbReference type="EMBL" id="CP144913">
    <property type="protein sequence ID" value="WXB77862.1"/>
    <property type="molecule type" value="Genomic_DNA"/>
</dbReference>
<dbReference type="Pfam" id="PF11716">
    <property type="entry name" value="MDMPI_N"/>
    <property type="match status" value="1"/>
</dbReference>
<dbReference type="GO" id="GO:0016853">
    <property type="term" value="F:isomerase activity"/>
    <property type="evidence" value="ECO:0007669"/>
    <property type="project" value="UniProtKB-KW"/>
</dbReference>
<dbReference type="InterPro" id="IPR024344">
    <property type="entry name" value="MDMPI_metal-binding"/>
</dbReference>
<accession>A0ABZ2MLJ1</accession>
<keyword evidence="3" id="KW-1185">Reference proteome</keyword>
<dbReference type="InterPro" id="IPR017517">
    <property type="entry name" value="Maleyloyr_isom"/>
</dbReference>
<name>A0ABZ2MLJ1_9MICO</name>
<protein>
    <submittedName>
        <fullName evidence="2">Maleylpyruvate isomerase family mycothiol-dependent enzyme</fullName>
    </submittedName>
</protein>
<dbReference type="InterPro" id="IPR034660">
    <property type="entry name" value="DinB/YfiT-like"/>
</dbReference>
<feature type="domain" description="Mycothiol-dependent maleylpyruvate isomerase metal-binding" evidence="1">
    <location>
        <begin position="8"/>
        <end position="114"/>
    </location>
</feature>
<dbReference type="PANTHER" id="PTHR40758">
    <property type="entry name" value="CONSERVED PROTEIN"/>
    <property type="match status" value="1"/>
</dbReference>
<evidence type="ECO:0000313" key="2">
    <source>
        <dbReference type="EMBL" id="WXB77862.1"/>
    </source>
</evidence>
<proteinExistence type="predicted"/>
<dbReference type="PANTHER" id="PTHR40758:SF1">
    <property type="entry name" value="CONSERVED PROTEIN"/>
    <property type="match status" value="1"/>
</dbReference>